<keyword evidence="1 3" id="KW-0378">Hydrolase</keyword>
<dbReference type="InterPro" id="IPR017145">
    <property type="entry name" value="Aminobenzoyl-glu_utiliz_pB"/>
</dbReference>
<dbReference type="GO" id="GO:0071713">
    <property type="term" value="F:para-aminobenzoyl-glutamate hydrolase activity"/>
    <property type="evidence" value="ECO:0007669"/>
    <property type="project" value="TreeGrafter"/>
</dbReference>
<keyword evidence="4" id="KW-1185">Reference proteome</keyword>
<sequence length="489" mass="52614">MKIRQIKQVFGGVVTGAAFIVCSQTSLAQDGKDWQDSLLVKMDRQGKVYDDIALRIGALAEIGHQEVQSSALLQKHLKQKGFSIAAGVAGMPTAFVASYGSGKPVIGIVAEFDALPGLSQTTDPVRTVNSHNSAGHACGHHLLGTGAIEAAVAVKDWLKKSGHKGTIRVYGAPAEEGGGGKVYLAREGHLDDVDALLNWHPWDQNASNSLSTLSNYNGKFRFYGTPSHAAAAPEKGRSALDGVEAMNHMVNMMREHLSEKTRVHYVITAGGDAPNVVPKFAEVYYYARHPDPAEVKRTWAWIKNAAEGAALGTGTRVESEILNAVYPVLPNDVMSRLVHRNLTRVGGVSYTAEETKFANKVMESYALGPVSLKRAEQIQDLETGDRVLSASSDVGDLSWIAPTNWLSTATWVPGTSAHSWQAVAAGNMSIGLKGMRVASKVMALSAIELFQTPTLVAAAKAEMEKRRGPGFTYKALLGDRKPPLDYRKK</sequence>
<dbReference type="EMBL" id="PDEM01000016">
    <property type="protein sequence ID" value="PHZ85394.1"/>
    <property type="molecule type" value="Genomic_DNA"/>
</dbReference>
<dbReference type="SUPFAM" id="SSF53187">
    <property type="entry name" value="Zn-dependent exopeptidases"/>
    <property type="match status" value="1"/>
</dbReference>
<name>A0A2G4YST8_9PROT</name>
<dbReference type="OrthoDB" id="9781032at2"/>
<dbReference type="NCBIfam" id="TIGR01891">
    <property type="entry name" value="amidohydrolases"/>
    <property type="match status" value="1"/>
</dbReference>
<dbReference type="Proteomes" id="UP000229730">
    <property type="component" value="Unassembled WGS sequence"/>
</dbReference>
<reference evidence="3 4" key="1">
    <citation type="submission" date="2017-10" db="EMBL/GenBank/DDBJ databases">
        <title>Frigbacter circumglobatus gen. nov. sp. nov., isolated from sediment cultured in situ.</title>
        <authorList>
            <person name="Zhao Z."/>
        </authorList>
    </citation>
    <scope>NUCLEOTIDE SEQUENCE [LARGE SCALE GENOMIC DNA]</scope>
    <source>
        <strain evidence="3 4">ZYL</strain>
    </source>
</reference>
<dbReference type="Gene3D" id="3.30.70.360">
    <property type="match status" value="1"/>
</dbReference>
<dbReference type="InterPro" id="IPR052030">
    <property type="entry name" value="Peptidase_M20/M20A_hydrolases"/>
</dbReference>
<dbReference type="AlphaFoldDB" id="A0A2G4YST8"/>
<dbReference type="Pfam" id="PF07687">
    <property type="entry name" value="M20_dimer"/>
    <property type="match status" value="1"/>
</dbReference>
<protein>
    <submittedName>
        <fullName evidence="3">Amidohydrolase</fullName>
    </submittedName>
</protein>
<dbReference type="SUPFAM" id="SSF55031">
    <property type="entry name" value="Bacterial exopeptidase dimerisation domain"/>
    <property type="match status" value="1"/>
</dbReference>
<feature type="domain" description="Peptidase M20 dimerisation" evidence="2">
    <location>
        <begin position="218"/>
        <end position="308"/>
    </location>
</feature>
<accession>A0A2G4YST8</accession>
<comment type="caution">
    <text evidence="3">The sequence shown here is derived from an EMBL/GenBank/DDBJ whole genome shotgun (WGS) entry which is preliminary data.</text>
</comment>
<dbReference type="InterPro" id="IPR036264">
    <property type="entry name" value="Bact_exopeptidase_dim_dom"/>
</dbReference>
<evidence type="ECO:0000313" key="3">
    <source>
        <dbReference type="EMBL" id="PHZ85394.1"/>
    </source>
</evidence>
<dbReference type="PIRSF" id="PIRSF037227">
    <property type="entry name" value="Aminobenzoyl-glu_utiliz_pB"/>
    <property type="match status" value="1"/>
</dbReference>
<dbReference type="PANTHER" id="PTHR30575:SF0">
    <property type="entry name" value="XAA-ARG DIPEPTIDASE"/>
    <property type="match status" value="1"/>
</dbReference>
<dbReference type="InParanoid" id="A0A2G4YST8"/>
<dbReference type="GO" id="GO:0005737">
    <property type="term" value="C:cytoplasm"/>
    <property type="evidence" value="ECO:0007669"/>
    <property type="project" value="TreeGrafter"/>
</dbReference>
<proteinExistence type="predicted"/>
<dbReference type="GO" id="GO:0046657">
    <property type="term" value="P:folic acid catabolic process"/>
    <property type="evidence" value="ECO:0007669"/>
    <property type="project" value="TreeGrafter"/>
</dbReference>
<dbReference type="Pfam" id="PF01546">
    <property type="entry name" value="Peptidase_M20"/>
    <property type="match status" value="1"/>
</dbReference>
<evidence type="ECO:0000313" key="4">
    <source>
        <dbReference type="Proteomes" id="UP000229730"/>
    </source>
</evidence>
<dbReference type="PANTHER" id="PTHR30575">
    <property type="entry name" value="PEPTIDASE M20"/>
    <property type="match status" value="1"/>
</dbReference>
<dbReference type="InterPro" id="IPR002933">
    <property type="entry name" value="Peptidase_M20"/>
</dbReference>
<gene>
    <name evidence="3" type="ORF">CRD36_08355</name>
</gene>
<evidence type="ECO:0000256" key="1">
    <source>
        <dbReference type="ARBA" id="ARBA00022801"/>
    </source>
</evidence>
<dbReference type="InterPro" id="IPR011650">
    <property type="entry name" value="Peptidase_M20_dimer"/>
</dbReference>
<dbReference type="RefSeq" id="WP_099472284.1">
    <property type="nucleotide sequence ID" value="NZ_CP041025.1"/>
</dbReference>
<dbReference type="FunCoup" id="A0A2G4YST8">
    <property type="interactions" value="180"/>
</dbReference>
<evidence type="ECO:0000259" key="2">
    <source>
        <dbReference type="Pfam" id="PF07687"/>
    </source>
</evidence>
<dbReference type="Gene3D" id="3.40.630.10">
    <property type="entry name" value="Zn peptidases"/>
    <property type="match status" value="2"/>
</dbReference>
<dbReference type="GO" id="GO:0016805">
    <property type="term" value="F:dipeptidase activity"/>
    <property type="evidence" value="ECO:0007669"/>
    <property type="project" value="TreeGrafter"/>
</dbReference>
<organism evidence="3 4">
    <name type="scientific">Paremcibacter congregatus</name>
    <dbReference type="NCBI Taxonomy" id="2043170"/>
    <lineage>
        <taxon>Bacteria</taxon>
        <taxon>Pseudomonadati</taxon>
        <taxon>Pseudomonadota</taxon>
        <taxon>Alphaproteobacteria</taxon>
        <taxon>Emcibacterales</taxon>
        <taxon>Emcibacteraceae</taxon>
        <taxon>Paremcibacter</taxon>
    </lineage>
</organism>
<dbReference type="InterPro" id="IPR017439">
    <property type="entry name" value="Amidohydrolase"/>
</dbReference>